<keyword evidence="20" id="KW-1185">Reference proteome</keyword>
<evidence type="ECO:0000256" key="1">
    <source>
        <dbReference type="ARBA" id="ARBA00004123"/>
    </source>
</evidence>
<dbReference type="OMA" id="YKMPCKA"/>
<feature type="compositionally biased region" description="Acidic residues" evidence="17">
    <location>
        <begin position="78"/>
        <end position="88"/>
    </location>
</feature>
<dbReference type="GO" id="GO:0006270">
    <property type="term" value="P:DNA replication initiation"/>
    <property type="evidence" value="ECO:0007669"/>
    <property type="project" value="Ensembl"/>
</dbReference>
<dbReference type="Ensembl" id="ENSSBOT00000052226.1">
    <property type="protein sequence ID" value="ENSSBOP00000035297.1"/>
    <property type="gene ID" value="ENSSBOG00000033800.1"/>
</dbReference>
<evidence type="ECO:0000256" key="8">
    <source>
        <dbReference type="ARBA" id="ARBA00022763"/>
    </source>
</evidence>
<keyword evidence="10" id="KW-0862">Zinc</keyword>
<keyword evidence="4" id="KW-1017">Isopeptide bond</keyword>
<dbReference type="Proteomes" id="UP000233220">
    <property type="component" value="Unplaced"/>
</dbReference>
<evidence type="ECO:0000256" key="15">
    <source>
        <dbReference type="ARBA" id="ARBA00060252"/>
    </source>
</evidence>
<comment type="function">
    <text evidence="15">Acts as a replication initiation factor that brings together the MCM2-7 helicase and the DNA polymerase alpha/primase complex in order to initiate DNA replication. Additionally, plays a role in preventing DNA damage during replication. Key effector of the RBBP6 and ZBTB38-mediated regulation of DNA-replication and common fragile sites stability; acts as a direct target of transcriptional repression by ZBTB38.</text>
</comment>
<evidence type="ECO:0000256" key="14">
    <source>
        <dbReference type="ARBA" id="ARBA00023242"/>
    </source>
</evidence>
<dbReference type="GO" id="GO:0003688">
    <property type="term" value="F:DNA replication origin binding"/>
    <property type="evidence" value="ECO:0007669"/>
    <property type="project" value="TreeGrafter"/>
</dbReference>
<evidence type="ECO:0000313" key="20">
    <source>
        <dbReference type="Proteomes" id="UP000233220"/>
    </source>
</evidence>
<dbReference type="GO" id="GO:0042802">
    <property type="term" value="F:identical protein binding"/>
    <property type="evidence" value="ECO:0007669"/>
    <property type="project" value="Ensembl"/>
</dbReference>
<dbReference type="FunFam" id="2.40.50.140:FF:000167">
    <property type="entry name" value="Minichromosome maintenance 10 replication initiation factor"/>
    <property type="match status" value="1"/>
</dbReference>
<evidence type="ECO:0000256" key="9">
    <source>
        <dbReference type="ARBA" id="ARBA00022771"/>
    </source>
</evidence>
<dbReference type="GO" id="GO:0008283">
    <property type="term" value="P:cell population proliferation"/>
    <property type="evidence" value="ECO:0007669"/>
    <property type="project" value="Ensembl"/>
</dbReference>
<evidence type="ECO:0000256" key="6">
    <source>
        <dbReference type="ARBA" id="ARBA00022705"/>
    </source>
</evidence>
<dbReference type="AlphaFoldDB" id="A0A2K6UTX3"/>
<evidence type="ECO:0000256" key="11">
    <source>
        <dbReference type="ARBA" id="ARBA00022843"/>
    </source>
</evidence>
<reference evidence="19" key="2">
    <citation type="submission" date="2025-09" db="UniProtKB">
        <authorList>
            <consortium name="Ensembl"/>
        </authorList>
    </citation>
    <scope>IDENTIFICATION</scope>
</reference>
<evidence type="ECO:0000256" key="2">
    <source>
        <dbReference type="ARBA" id="ARBA00009679"/>
    </source>
</evidence>
<dbReference type="GeneTree" id="ENSGT00390000007134"/>
<dbReference type="GO" id="GO:0006974">
    <property type="term" value="P:DNA damage response"/>
    <property type="evidence" value="ECO:0007669"/>
    <property type="project" value="UniProtKB-KW"/>
</dbReference>
<evidence type="ECO:0000256" key="7">
    <source>
        <dbReference type="ARBA" id="ARBA00022723"/>
    </source>
</evidence>
<dbReference type="InterPro" id="IPR015408">
    <property type="entry name" value="Znf_Mcm10/DnaG"/>
</dbReference>
<dbReference type="GO" id="GO:0003697">
    <property type="term" value="F:single-stranded DNA binding"/>
    <property type="evidence" value="ECO:0007669"/>
    <property type="project" value="InterPro"/>
</dbReference>
<evidence type="ECO:0000256" key="13">
    <source>
        <dbReference type="ARBA" id="ARBA00023125"/>
    </source>
</evidence>
<feature type="domain" description="Replication factor Mcm10 C-terminal" evidence="18">
    <location>
        <begin position="520"/>
        <end position="759"/>
    </location>
</feature>
<keyword evidence="14" id="KW-0539">Nucleus</keyword>
<dbReference type="Pfam" id="PF09329">
    <property type="entry name" value="zf-primase"/>
    <property type="match status" value="1"/>
</dbReference>
<name>A0A2K6UTX3_SAIBB</name>
<dbReference type="GO" id="GO:0005730">
    <property type="term" value="C:nucleolus"/>
    <property type="evidence" value="ECO:0007669"/>
    <property type="project" value="Ensembl"/>
</dbReference>
<evidence type="ECO:0000256" key="4">
    <source>
        <dbReference type="ARBA" id="ARBA00022499"/>
    </source>
</evidence>
<dbReference type="InterPro" id="IPR015411">
    <property type="entry name" value="Rep_factor_Mcm10_C"/>
</dbReference>
<keyword evidence="6" id="KW-0235">DNA replication</keyword>
<keyword evidence="5" id="KW-0597">Phosphoprotein</keyword>
<evidence type="ECO:0000256" key="17">
    <source>
        <dbReference type="SAM" id="MobiDB-lite"/>
    </source>
</evidence>
<sequence>MDTYNLTLLTALLEENESALDYNSEESNLLTQENGEPDAFDELFDADGDGESYTEEPDDGETGKATHEKENLATLFGDMEDLTDEEEVPASQSTENRILPAPVPSQEKTNQELQEELRKLQEQMKSLQEQLKVATIKQSASPTRLRKSPDKSPRPPLKEKRIQRIQESPCFSEELDVPALPRTKRVARTPQASPPEPKSSSSRMTSAPSQPLQTISWNKPTGITRGQTMGTAGSSGETAQPVCTEAFSGLRLRRPRVSSTEMNKKMTGRKLIRLSQIKEKMAREKLEEIDWVTFGVILKKITPQSMNSGKTFSIWKLNDLRDLTQCVSVFLFGEVHKALWKTEQGTVVGILNANPMKPKDGSEEVCLSIDHPQKVLIMGEALDLGTCKARKKNGEPCTQTVNLRDCEYCQYHVQAQYKKLSAKRADLQSTFSGGRIPKKFARRATSLKERLCQDGFYYGGVSSASYAASIAAAVAPKKMIQTTLSNLVVKGTNLIIQETQQKLGIPQKSLSCSEEFKELMDLPTCGARNLKHLAKTTASGIMGSSKPAIQSISASALLKQQKQRMLEMRRKKSEEIQKRAKGQILTKTNPNGIKKKQKDPQAVLEVKERVEKNTMFSSPDWIRRQVSRALSFQAEAELQERYFEPLVKKEQMEEKMRSIREVKCRVVTCRTCAYTHFKLLETCVSEQHEYHWHDGVKRFFKCPCGNRSISLDRLPNKHCSNCGLYKWERDGMLKEKTGPKIGAETLLPRGEEHAKFLNSLK</sequence>
<dbReference type="PANTHER" id="PTHR13454">
    <property type="entry name" value="PROTEIN MCM10 HOMOLOG"/>
    <property type="match status" value="1"/>
</dbReference>
<dbReference type="Pfam" id="PF09332">
    <property type="entry name" value="Mcm10"/>
    <property type="match status" value="1"/>
</dbReference>
<dbReference type="GO" id="GO:0043596">
    <property type="term" value="C:nuclear replication fork"/>
    <property type="evidence" value="ECO:0007669"/>
    <property type="project" value="TreeGrafter"/>
</dbReference>
<feature type="region of interest" description="Disordered" evidence="17">
    <location>
        <begin position="20"/>
        <end position="239"/>
    </location>
</feature>
<evidence type="ECO:0000259" key="18">
    <source>
        <dbReference type="SMART" id="SM01280"/>
    </source>
</evidence>
<dbReference type="FunFam" id="1.20.5.420:FF:000006">
    <property type="entry name" value="Minichromosome maintenance 10 replication initiation factor"/>
    <property type="match status" value="1"/>
</dbReference>
<comment type="similarity">
    <text evidence="2">Belongs to the MCM10 family.</text>
</comment>
<feature type="compositionally biased region" description="Acidic residues" evidence="17">
    <location>
        <begin position="35"/>
        <end position="60"/>
    </location>
</feature>
<evidence type="ECO:0000256" key="16">
    <source>
        <dbReference type="ARBA" id="ARBA00064836"/>
    </source>
</evidence>
<feature type="compositionally biased region" description="Polar residues" evidence="17">
    <location>
        <begin position="25"/>
        <end position="34"/>
    </location>
</feature>
<dbReference type="Gene3D" id="1.20.5.420">
    <property type="entry name" value="Immunoglobulin FC, subunit C"/>
    <property type="match status" value="1"/>
</dbReference>
<protein>
    <recommendedName>
        <fullName evidence="3">Protein MCM10 homolog</fullName>
    </recommendedName>
</protein>
<dbReference type="InterPro" id="IPR040184">
    <property type="entry name" value="Mcm10"/>
</dbReference>
<keyword evidence="12" id="KW-0175">Coiled coil</keyword>
<dbReference type="GO" id="GO:0008270">
    <property type="term" value="F:zinc ion binding"/>
    <property type="evidence" value="ECO:0007669"/>
    <property type="project" value="UniProtKB-KW"/>
</dbReference>
<evidence type="ECO:0000256" key="5">
    <source>
        <dbReference type="ARBA" id="ARBA00022553"/>
    </source>
</evidence>
<keyword evidence="11" id="KW-0832">Ubl conjugation</keyword>
<keyword evidence="7" id="KW-0479">Metal-binding</keyword>
<accession>A0A2K6UTX3</accession>
<evidence type="ECO:0000256" key="10">
    <source>
        <dbReference type="ARBA" id="ARBA00022833"/>
    </source>
</evidence>
<feature type="compositionally biased region" description="Polar residues" evidence="17">
    <location>
        <begin position="198"/>
        <end position="238"/>
    </location>
</feature>
<gene>
    <name evidence="19" type="primary">MCM10</name>
</gene>
<dbReference type="InterPro" id="IPR056791">
    <property type="entry name" value="Znf_Mcm10_C"/>
</dbReference>
<dbReference type="GO" id="GO:0005654">
    <property type="term" value="C:nucleoplasm"/>
    <property type="evidence" value="ECO:0007669"/>
    <property type="project" value="Ensembl"/>
</dbReference>
<proteinExistence type="inferred from homology"/>
<dbReference type="InterPro" id="IPR012340">
    <property type="entry name" value="NA-bd_OB-fold"/>
</dbReference>
<dbReference type="Pfam" id="PF22379">
    <property type="entry name" value="OB_MCM10"/>
    <property type="match status" value="1"/>
</dbReference>
<comment type="subunit">
    <text evidence="16">Self-associates. Interacts with ORC2. May interact with MCM2 and MCM6. Interacts with the DNA polymerase alpha subunit POLA1. Interacts with RECQL4; this interaction regulates RECQL4 unwinding activity. Interacts with WDHD1.</text>
</comment>
<reference evidence="19" key="1">
    <citation type="submission" date="2025-08" db="UniProtKB">
        <authorList>
            <consortium name="Ensembl"/>
        </authorList>
    </citation>
    <scope>IDENTIFICATION</scope>
</reference>
<dbReference type="PANTHER" id="PTHR13454:SF11">
    <property type="entry name" value="PROTEIN MCM10 HOMOLOG"/>
    <property type="match status" value="1"/>
</dbReference>
<feature type="compositionally biased region" description="Basic and acidic residues" evidence="17">
    <location>
        <begin position="147"/>
        <end position="164"/>
    </location>
</feature>
<dbReference type="Pfam" id="PF24863">
    <property type="entry name" value="zf-CCCH_Mcm10"/>
    <property type="match status" value="2"/>
</dbReference>
<evidence type="ECO:0000313" key="19">
    <source>
        <dbReference type="Ensembl" id="ENSSBOP00000035297.1"/>
    </source>
</evidence>
<dbReference type="GO" id="GO:0019899">
    <property type="term" value="F:enzyme binding"/>
    <property type="evidence" value="ECO:0007669"/>
    <property type="project" value="Ensembl"/>
</dbReference>
<dbReference type="Gene3D" id="2.40.50.140">
    <property type="entry name" value="Nucleic acid-binding proteins"/>
    <property type="match status" value="1"/>
</dbReference>
<dbReference type="STRING" id="39432.ENSSBOP00000035297"/>
<evidence type="ECO:0000256" key="3">
    <source>
        <dbReference type="ARBA" id="ARBA00017770"/>
    </source>
</evidence>
<keyword evidence="9" id="KW-0863">Zinc-finger</keyword>
<keyword evidence="8" id="KW-0227">DNA damage</keyword>
<feature type="compositionally biased region" description="Basic and acidic residues" evidence="17">
    <location>
        <begin position="61"/>
        <end position="71"/>
    </location>
</feature>
<organism evidence="19 20">
    <name type="scientific">Saimiri boliviensis boliviensis</name>
    <name type="common">Bolivian squirrel monkey</name>
    <dbReference type="NCBI Taxonomy" id="39432"/>
    <lineage>
        <taxon>Eukaryota</taxon>
        <taxon>Metazoa</taxon>
        <taxon>Chordata</taxon>
        <taxon>Craniata</taxon>
        <taxon>Vertebrata</taxon>
        <taxon>Euteleostomi</taxon>
        <taxon>Mammalia</taxon>
        <taxon>Eutheria</taxon>
        <taxon>Euarchontoglires</taxon>
        <taxon>Primates</taxon>
        <taxon>Haplorrhini</taxon>
        <taxon>Platyrrhini</taxon>
        <taxon>Cebidae</taxon>
        <taxon>Saimiriinae</taxon>
        <taxon>Saimiri</taxon>
    </lineage>
</organism>
<comment type="subcellular location">
    <subcellularLocation>
        <location evidence="1">Nucleus</location>
    </subcellularLocation>
</comment>
<dbReference type="InterPro" id="IPR055065">
    <property type="entry name" value="OB_MCM10"/>
</dbReference>
<keyword evidence="13" id="KW-0238">DNA-binding</keyword>
<dbReference type="SMART" id="SM01280">
    <property type="entry name" value="Mcm10"/>
    <property type="match status" value="1"/>
</dbReference>
<evidence type="ECO:0000256" key="12">
    <source>
        <dbReference type="ARBA" id="ARBA00023054"/>
    </source>
</evidence>